<dbReference type="Gene3D" id="1.25.10.10">
    <property type="entry name" value="Leucine-rich Repeat Variant"/>
    <property type="match status" value="1"/>
</dbReference>
<reference evidence="1 2" key="1">
    <citation type="submission" date="2018-09" db="EMBL/GenBank/DDBJ databases">
        <title>YIM 75507 draft genome.</title>
        <authorList>
            <person name="Tang S."/>
            <person name="Feng Y."/>
        </authorList>
    </citation>
    <scope>NUCLEOTIDE SEQUENCE [LARGE SCALE GENOMIC DNA]</scope>
    <source>
        <strain evidence="1 2">YIM 75507</strain>
    </source>
</reference>
<gene>
    <name evidence="1" type="ORF">D5H75_18210</name>
</gene>
<keyword evidence="2" id="KW-1185">Reference proteome</keyword>
<evidence type="ECO:0000313" key="1">
    <source>
        <dbReference type="EMBL" id="RJL31647.1"/>
    </source>
</evidence>
<dbReference type="EMBL" id="QZEY01000006">
    <property type="protein sequence ID" value="RJL31647.1"/>
    <property type="molecule type" value="Genomic_DNA"/>
</dbReference>
<dbReference type="InterPro" id="IPR011989">
    <property type="entry name" value="ARM-like"/>
</dbReference>
<evidence type="ECO:0000313" key="2">
    <source>
        <dbReference type="Proteomes" id="UP000265768"/>
    </source>
</evidence>
<sequence length="80" mass="8294">MVRRAPAREALKRVARHPNASPAALAVCLTDEYARPLAAAHPALPVPVLVALLGDEDEAVAEAAAANPSLPPAEMARLIP</sequence>
<proteinExistence type="predicted"/>
<accession>A0A3A4B0U3</accession>
<dbReference type="Proteomes" id="UP000265768">
    <property type="component" value="Unassembled WGS sequence"/>
</dbReference>
<protein>
    <recommendedName>
        <fullName evidence="3">Leucine rich repeat variant</fullName>
    </recommendedName>
</protein>
<dbReference type="AlphaFoldDB" id="A0A3A4B0U3"/>
<comment type="caution">
    <text evidence="1">The sequence shown here is derived from an EMBL/GenBank/DDBJ whole genome shotgun (WGS) entry which is preliminary data.</text>
</comment>
<name>A0A3A4B0U3_9ACTN</name>
<evidence type="ECO:0008006" key="3">
    <source>
        <dbReference type="Google" id="ProtNLM"/>
    </source>
</evidence>
<organism evidence="1 2">
    <name type="scientific">Bailinhaonella thermotolerans</name>
    <dbReference type="NCBI Taxonomy" id="1070861"/>
    <lineage>
        <taxon>Bacteria</taxon>
        <taxon>Bacillati</taxon>
        <taxon>Actinomycetota</taxon>
        <taxon>Actinomycetes</taxon>
        <taxon>Streptosporangiales</taxon>
        <taxon>Streptosporangiaceae</taxon>
        <taxon>Bailinhaonella</taxon>
    </lineage>
</organism>